<evidence type="ECO:0000313" key="1">
    <source>
        <dbReference type="EMBL" id="KYC38616.1"/>
    </source>
</evidence>
<comment type="caution">
    <text evidence="1">The sequence shown here is derived from an EMBL/GenBank/DDBJ whole genome shotgun (WGS) entry which is preliminary data.</text>
</comment>
<accession>A0A139X1T4</accession>
<dbReference type="STRING" id="128403.WA1_36155"/>
<proteinExistence type="predicted"/>
<gene>
    <name evidence="1" type="ORF">WA1_36155</name>
</gene>
<dbReference type="Proteomes" id="UP000076925">
    <property type="component" value="Unassembled WGS sequence"/>
</dbReference>
<reference evidence="1 2" key="1">
    <citation type="journal article" date="2013" name="Genome Biol. Evol.">
        <title>Genomes of Stigonematalean cyanobacteria (subsection V) and the evolution of oxygenic photosynthesis from prokaryotes to plastids.</title>
        <authorList>
            <person name="Dagan T."/>
            <person name="Roettger M."/>
            <person name="Stucken K."/>
            <person name="Landan G."/>
            <person name="Koch R."/>
            <person name="Major P."/>
            <person name="Gould S.B."/>
            <person name="Goremykin V.V."/>
            <person name="Rippka R."/>
            <person name="Tandeau de Marsac N."/>
            <person name="Gugger M."/>
            <person name="Lockhart P.J."/>
            <person name="Allen J.F."/>
            <person name="Brune I."/>
            <person name="Maus I."/>
            <person name="Puhler A."/>
            <person name="Martin W.F."/>
        </authorList>
    </citation>
    <scope>NUCLEOTIDE SEQUENCE [LARGE SCALE GENOMIC DNA]</scope>
    <source>
        <strain evidence="1 2">PCC 7110</strain>
    </source>
</reference>
<organism evidence="1 2">
    <name type="scientific">Scytonema hofmannii PCC 7110</name>
    <dbReference type="NCBI Taxonomy" id="128403"/>
    <lineage>
        <taxon>Bacteria</taxon>
        <taxon>Bacillati</taxon>
        <taxon>Cyanobacteriota</taxon>
        <taxon>Cyanophyceae</taxon>
        <taxon>Nostocales</taxon>
        <taxon>Scytonemataceae</taxon>
        <taxon>Scytonema</taxon>
    </lineage>
</organism>
<name>A0A139X1T4_9CYAN</name>
<evidence type="ECO:0000313" key="2">
    <source>
        <dbReference type="Proteomes" id="UP000076925"/>
    </source>
</evidence>
<dbReference type="RefSeq" id="WP_017745766.1">
    <property type="nucleotide sequence ID" value="NZ_KQ976354.1"/>
</dbReference>
<sequence>MIPAQSSVANVTVNLDYKAGVDYTQFRAIGLVAEFVKDRLTNSQNPNEFYEVINKNVAEQTFSDLGLASDLDSLTMTLGVAPNSGIPFPFANTVTVTPNGMTQCHGDNLLALNSVTADQK</sequence>
<keyword evidence="2" id="KW-1185">Reference proteome</keyword>
<dbReference type="EMBL" id="ANNX02000040">
    <property type="protein sequence ID" value="KYC38616.1"/>
    <property type="molecule type" value="Genomic_DNA"/>
</dbReference>
<dbReference type="AlphaFoldDB" id="A0A139X1T4"/>
<protein>
    <submittedName>
        <fullName evidence="1">Uncharacterized protein</fullName>
    </submittedName>
</protein>